<sequence length="130" mass="14981">MSERDCQHCCSMRIYRSGSANVMTLLHSGNTKTVVRVKESSRSRGRNVHFGIKRKVYLTLFSQATHYFTGSLAHIISFLHRAQQLVWGGSDMLFGFHFIFAVHDGCKNITDSKYFFSIRFSLMEPENYSD</sequence>
<dbReference type="EMBL" id="JAHUTI010071847">
    <property type="protein sequence ID" value="MED6255746.1"/>
    <property type="molecule type" value="Genomic_DNA"/>
</dbReference>
<gene>
    <name evidence="1" type="ORF">ATANTOWER_014419</name>
</gene>
<keyword evidence="2" id="KW-1185">Reference proteome</keyword>
<proteinExistence type="predicted"/>
<accession>A0ABU7BZ31</accession>
<name>A0ABU7BZ31_9TELE</name>
<comment type="caution">
    <text evidence="1">The sequence shown here is derived from an EMBL/GenBank/DDBJ whole genome shotgun (WGS) entry which is preliminary data.</text>
</comment>
<organism evidence="1 2">
    <name type="scientific">Ataeniobius toweri</name>
    <dbReference type="NCBI Taxonomy" id="208326"/>
    <lineage>
        <taxon>Eukaryota</taxon>
        <taxon>Metazoa</taxon>
        <taxon>Chordata</taxon>
        <taxon>Craniata</taxon>
        <taxon>Vertebrata</taxon>
        <taxon>Euteleostomi</taxon>
        <taxon>Actinopterygii</taxon>
        <taxon>Neopterygii</taxon>
        <taxon>Teleostei</taxon>
        <taxon>Neoteleostei</taxon>
        <taxon>Acanthomorphata</taxon>
        <taxon>Ovalentaria</taxon>
        <taxon>Atherinomorphae</taxon>
        <taxon>Cyprinodontiformes</taxon>
        <taxon>Goodeidae</taxon>
        <taxon>Ataeniobius</taxon>
    </lineage>
</organism>
<dbReference type="Proteomes" id="UP001345963">
    <property type="component" value="Unassembled WGS sequence"/>
</dbReference>
<reference evidence="1 2" key="1">
    <citation type="submission" date="2021-07" db="EMBL/GenBank/DDBJ databases">
        <authorList>
            <person name="Palmer J.M."/>
        </authorList>
    </citation>
    <scope>NUCLEOTIDE SEQUENCE [LARGE SCALE GENOMIC DNA]</scope>
    <source>
        <strain evidence="1 2">AT_MEX2019</strain>
        <tissue evidence="1">Muscle</tissue>
    </source>
</reference>
<evidence type="ECO:0000313" key="1">
    <source>
        <dbReference type="EMBL" id="MED6255746.1"/>
    </source>
</evidence>
<evidence type="ECO:0000313" key="2">
    <source>
        <dbReference type="Proteomes" id="UP001345963"/>
    </source>
</evidence>
<protein>
    <submittedName>
        <fullName evidence="1">Uncharacterized protein</fullName>
    </submittedName>
</protein>